<evidence type="ECO:0000313" key="2">
    <source>
        <dbReference type="EMBL" id="MCD9639820.1"/>
    </source>
</evidence>
<name>A0ABS8V0A2_DATST</name>
<reference evidence="2 3" key="1">
    <citation type="journal article" date="2021" name="BMC Genomics">
        <title>Datura genome reveals duplications of psychoactive alkaloid biosynthetic genes and high mutation rate following tissue culture.</title>
        <authorList>
            <person name="Rajewski A."/>
            <person name="Carter-House D."/>
            <person name="Stajich J."/>
            <person name="Litt A."/>
        </authorList>
    </citation>
    <scope>NUCLEOTIDE SEQUENCE [LARGE SCALE GENOMIC DNA]</scope>
    <source>
        <strain evidence="2">AR-01</strain>
    </source>
</reference>
<sequence>MLIKTVEADLLLFSYASSSLSLPPLFGAGCALWVVPTFPDLSFFEPLDDELVGRIHLVDPSIPPLQTRRVTWRDLFCGVTIPPLLMFCFGAIPVNIVAILVMYKLGRGGKYDPYFRLRFVDSQGWRGGSQLWAVEFICGPRTLKYNDTSIINIICYFNKYILPFKIMNCRNDHLGLRASSIVGYTAHMWPVLVARILLFFFFFSHMFSHFDQTSTSMDAIAAAILASRNPFVQTK</sequence>
<accession>A0ABS8V0A2</accession>
<keyword evidence="1" id="KW-0472">Membrane</keyword>
<gene>
    <name evidence="2" type="ORF">HAX54_024563</name>
</gene>
<comment type="caution">
    <text evidence="2">The sequence shown here is derived from an EMBL/GenBank/DDBJ whole genome shotgun (WGS) entry which is preliminary data.</text>
</comment>
<evidence type="ECO:0000256" key="1">
    <source>
        <dbReference type="SAM" id="Phobius"/>
    </source>
</evidence>
<feature type="transmembrane region" description="Helical" evidence="1">
    <location>
        <begin position="84"/>
        <end position="103"/>
    </location>
</feature>
<feature type="transmembrane region" description="Helical" evidence="1">
    <location>
        <begin position="186"/>
        <end position="207"/>
    </location>
</feature>
<dbReference type="EMBL" id="JACEIK010002992">
    <property type="protein sequence ID" value="MCD9639820.1"/>
    <property type="molecule type" value="Genomic_DNA"/>
</dbReference>
<protein>
    <submittedName>
        <fullName evidence="2">Uncharacterized protein</fullName>
    </submittedName>
</protein>
<keyword evidence="1" id="KW-1133">Transmembrane helix</keyword>
<keyword evidence="1" id="KW-0812">Transmembrane</keyword>
<organism evidence="2 3">
    <name type="scientific">Datura stramonium</name>
    <name type="common">Jimsonweed</name>
    <name type="synonym">Common thornapple</name>
    <dbReference type="NCBI Taxonomy" id="4076"/>
    <lineage>
        <taxon>Eukaryota</taxon>
        <taxon>Viridiplantae</taxon>
        <taxon>Streptophyta</taxon>
        <taxon>Embryophyta</taxon>
        <taxon>Tracheophyta</taxon>
        <taxon>Spermatophyta</taxon>
        <taxon>Magnoliopsida</taxon>
        <taxon>eudicotyledons</taxon>
        <taxon>Gunneridae</taxon>
        <taxon>Pentapetalae</taxon>
        <taxon>asterids</taxon>
        <taxon>lamiids</taxon>
        <taxon>Solanales</taxon>
        <taxon>Solanaceae</taxon>
        <taxon>Solanoideae</taxon>
        <taxon>Datureae</taxon>
        <taxon>Datura</taxon>
    </lineage>
</organism>
<evidence type="ECO:0000313" key="3">
    <source>
        <dbReference type="Proteomes" id="UP000823775"/>
    </source>
</evidence>
<dbReference type="Proteomes" id="UP000823775">
    <property type="component" value="Unassembled WGS sequence"/>
</dbReference>
<proteinExistence type="predicted"/>
<keyword evidence="3" id="KW-1185">Reference proteome</keyword>
<feature type="transmembrane region" description="Helical" evidence="1">
    <location>
        <begin position="12"/>
        <end position="35"/>
    </location>
</feature>
<dbReference type="PROSITE" id="PS51257">
    <property type="entry name" value="PROKAR_LIPOPROTEIN"/>
    <property type="match status" value="1"/>
</dbReference>